<dbReference type="PANTHER" id="PTHR16128">
    <property type="entry name" value="FAD/NAD(P)-BINDING OXIDOREDUCTASE FAMILY PROTEIN"/>
    <property type="match status" value="1"/>
</dbReference>
<gene>
    <name evidence="1" type="ORF">MMSR116_07705</name>
</gene>
<sequence>MAGAVVARRLADAGQPVRVFDKGRGIGGRMALRRVDALQFDHGAQFMRAHGPAFASRLENWERRGIVAPWAGSRRWVGVPDMTAPVRDLLRGLPVATATTIRRIHRNAATWHLEDDRGAVHGPFAAVAITSPAPQVAALLDASGLALPGVERAIYAPCWSLMIATEIGVAANLIEPRRAPISLIACDSSKPGRPGGTRLTVHTTPAWSRLHLEEPREAIVSALVQATEEELGADLRPAYAGAHRWRYAAVETALGRPCLYDGTMRLGAAGDWCLGPRIEAAHDSGLALAEAILTDRVLAA</sequence>
<evidence type="ECO:0000313" key="2">
    <source>
        <dbReference type="Proteomes" id="UP000012488"/>
    </source>
</evidence>
<proteinExistence type="predicted"/>
<dbReference type="AlphaFoldDB" id="A0A6B9FIJ5"/>
<organism evidence="1 2">
    <name type="scientific">Methylobacterium mesophilicum SR1.6/6</name>
    <dbReference type="NCBI Taxonomy" id="908290"/>
    <lineage>
        <taxon>Bacteria</taxon>
        <taxon>Pseudomonadati</taxon>
        <taxon>Pseudomonadota</taxon>
        <taxon>Alphaproteobacteria</taxon>
        <taxon>Hyphomicrobiales</taxon>
        <taxon>Methylobacteriaceae</taxon>
        <taxon>Methylobacterium</taxon>
    </lineage>
</organism>
<evidence type="ECO:0000313" key="1">
    <source>
        <dbReference type="EMBL" id="QGY01789.1"/>
    </source>
</evidence>
<protein>
    <submittedName>
        <fullName evidence="1">NAD(P)-binding protein</fullName>
    </submittedName>
</protein>
<dbReference type="Gene3D" id="3.90.660.10">
    <property type="match status" value="1"/>
</dbReference>
<dbReference type="RefSeq" id="WP_039892911.1">
    <property type="nucleotide sequence ID" value="NZ_CP043538.1"/>
</dbReference>
<dbReference type="InterPro" id="IPR036188">
    <property type="entry name" value="FAD/NAD-bd_sf"/>
</dbReference>
<dbReference type="Proteomes" id="UP000012488">
    <property type="component" value="Chromosome"/>
</dbReference>
<dbReference type="SUPFAM" id="SSF51905">
    <property type="entry name" value="FAD/NAD(P)-binding domain"/>
    <property type="match status" value="1"/>
</dbReference>
<dbReference type="PANTHER" id="PTHR16128:SF5">
    <property type="entry name" value="FAD_NAD(P)-BINDING OXIDOREDUCTASE FAMILY PROTEIN"/>
    <property type="match status" value="1"/>
</dbReference>
<dbReference type="EMBL" id="CP043538">
    <property type="protein sequence ID" value="QGY01789.1"/>
    <property type="molecule type" value="Genomic_DNA"/>
</dbReference>
<reference evidence="1 2" key="2">
    <citation type="journal article" date="2013" name="Genome Announc.">
        <title>Draft Genome Sequence of Methylobacterium mesophilicum Strain SR1.6/6, Isolated from Citrus sinensis.</title>
        <authorList>
            <person name="Marinho Almeida D."/>
            <person name="Dini-Andreote F."/>
            <person name="Camargo Neves A.A."/>
            <person name="Juca Ramos R.T."/>
            <person name="Andreote F.D."/>
            <person name="Carneiro A.R."/>
            <person name="Oliveira de Souza Lima A."/>
            <person name="Caracciolo Gomes de Sa P.H."/>
            <person name="Ribeiro Barbosa M.S."/>
            <person name="Araujo W.L."/>
            <person name="Silva A."/>
        </authorList>
    </citation>
    <scope>NUCLEOTIDE SEQUENCE [LARGE SCALE GENOMIC DNA]</scope>
    <source>
        <strain evidence="1 2">SR1.6/6</strain>
    </source>
</reference>
<dbReference type="Pfam" id="PF13450">
    <property type="entry name" value="NAD_binding_8"/>
    <property type="match status" value="1"/>
</dbReference>
<dbReference type="KEGG" id="mmes:MMSR116_07705"/>
<name>A0A6B9FIJ5_9HYPH</name>
<dbReference type="OrthoDB" id="5792777at2"/>
<accession>A0A6B9FIJ5</accession>
<dbReference type="Gene3D" id="3.50.50.60">
    <property type="entry name" value="FAD/NAD(P)-binding domain"/>
    <property type="match status" value="1"/>
</dbReference>
<reference evidence="1 2" key="1">
    <citation type="journal article" date="2012" name="Genet. Mol. Biol.">
        <title>Analysis of 16S rRNA and mxaF genes revealing insights into Methylobacterium niche-specific plant association.</title>
        <authorList>
            <person name="Dourado M.N."/>
            <person name="Andreote F.D."/>
            <person name="Dini-Andreote F."/>
            <person name="Conti R."/>
            <person name="Araujo J.M."/>
            <person name="Araujo W.L."/>
        </authorList>
    </citation>
    <scope>NUCLEOTIDE SEQUENCE [LARGE SCALE GENOMIC DNA]</scope>
    <source>
        <strain evidence="1 2">SR1.6/6</strain>
    </source>
</reference>